<dbReference type="NCBIfam" id="TIGR00756">
    <property type="entry name" value="PPR"/>
    <property type="match status" value="2"/>
</dbReference>
<dbReference type="Proteomes" id="UP000734854">
    <property type="component" value="Unassembled WGS sequence"/>
</dbReference>
<dbReference type="EMBL" id="JACMSC010000008">
    <property type="protein sequence ID" value="KAG6509796.1"/>
    <property type="molecule type" value="Genomic_DNA"/>
</dbReference>
<comment type="similarity">
    <text evidence="1">Belongs to the PPR family. P subfamily.</text>
</comment>
<dbReference type="Pfam" id="PF01535">
    <property type="entry name" value="PPR"/>
    <property type="match status" value="2"/>
</dbReference>
<evidence type="ECO:0000256" key="2">
    <source>
        <dbReference type="ARBA" id="ARBA00022737"/>
    </source>
</evidence>
<dbReference type="PROSITE" id="PS51375">
    <property type="entry name" value="PPR"/>
    <property type="match status" value="1"/>
</dbReference>
<reference evidence="4 5" key="1">
    <citation type="submission" date="2020-08" db="EMBL/GenBank/DDBJ databases">
        <title>Plant Genome Project.</title>
        <authorList>
            <person name="Zhang R.-G."/>
        </authorList>
    </citation>
    <scope>NUCLEOTIDE SEQUENCE [LARGE SCALE GENOMIC DNA]</scope>
    <source>
        <tissue evidence="4">Rhizome</tissue>
    </source>
</reference>
<accession>A0A8J5GTT7</accession>
<keyword evidence="5" id="KW-1185">Reference proteome</keyword>
<dbReference type="Gene3D" id="1.25.40.10">
    <property type="entry name" value="Tetratricopeptide repeat domain"/>
    <property type="match status" value="1"/>
</dbReference>
<evidence type="ECO:0000313" key="5">
    <source>
        <dbReference type="Proteomes" id="UP000734854"/>
    </source>
</evidence>
<gene>
    <name evidence="4" type="ORF">ZIOFF_027802</name>
</gene>
<evidence type="ECO:0008006" key="6">
    <source>
        <dbReference type="Google" id="ProtNLM"/>
    </source>
</evidence>
<dbReference type="InterPro" id="IPR011990">
    <property type="entry name" value="TPR-like_helical_dom_sf"/>
</dbReference>
<dbReference type="Pfam" id="PF13041">
    <property type="entry name" value="PPR_2"/>
    <property type="match status" value="1"/>
</dbReference>
<dbReference type="InterPro" id="IPR002885">
    <property type="entry name" value="PPR_rpt"/>
</dbReference>
<name>A0A8J5GTT7_ZINOF</name>
<evidence type="ECO:0000313" key="4">
    <source>
        <dbReference type="EMBL" id="KAG6509796.1"/>
    </source>
</evidence>
<organism evidence="4 5">
    <name type="scientific">Zingiber officinale</name>
    <name type="common">Ginger</name>
    <name type="synonym">Amomum zingiber</name>
    <dbReference type="NCBI Taxonomy" id="94328"/>
    <lineage>
        <taxon>Eukaryota</taxon>
        <taxon>Viridiplantae</taxon>
        <taxon>Streptophyta</taxon>
        <taxon>Embryophyta</taxon>
        <taxon>Tracheophyta</taxon>
        <taxon>Spermatophyta</taxon>
        <taxon>Magnoliopsida</taxon>
        <taxon>Liliopsida</taxon>
        <taxon>Zingiberales</taxon>
        <taxon>Zingiberaceae</taxon>
        <taxon>Zingiber</taxon>
    </lineage>
</organism>
<evidence type="ECO:0000256" key="1">
    <source>
        <dbReference type="ARBA" id="ARBA00007626"/>
    </source>
</evidence>
<evidence type="ECO:0000256" key="3">
    <source>
        <dbReference type="PROSITE-ProRule" id="PRU00708"/>
    </source>
</evidence>
<protein>
    <recommendedName>
        <fullName evidence="6">Pentatricopeptide repeat-containing protein</fullName>
    </recommendedName>
</protein>
<keyword evidence="2" id="KW-0677">Repeat</keyword>
<comment type="caution">
    <text evidence="4">The sequence shown here is derived from an EMBL/GenBank/DDBJ whole genome shotgun (WGS) entry which is preliminary data.</text>
</comment>
<feature type="repeat" description="PPR" evidence="3">
    <location>
        <begin position="187"/>
        <end position="222"/>
    </location>
</feature>
<proteinExistence type="inferred from homology"/>
<dbReference type="PANTHER" id="PTHR47447:SF28">
    <property type="entry name" value="PENTACOTRIPEPTIDE-REPEAT REGION OF PRORP DOMAIN-CONTAINING PROTEIN"/>
    <property type="match status" value="1"/>
</dbReference>
<dbReference type="AlphaFoldDB" id="A0A8J5GTT7"/>
<sequence length="245" mass="27610">MRLHLRRALTVRSMAAVGFFSKSRSCKLHHLLNFNPTGGLHTAPSPIDAPLSADHLVHHLLDLFSKLPGLRDAEKFHSLDRNLVPSVAEVVIKGLASWRSAHEFFRWASAQHGFRHTCYTYNAMASVLCRARRFVQLQELVAQVLDERCPMTPGALGFLIRCLGSQGLIDEALLVFDRASILHCVPNSYTYNCLLEVLVNSRSVDEVESKFEEMVVARRLEPDKYTFTAILQSYCRAGKLEEDEG</sequence>
<dbReference type="PANTHER" id="PTHR47447">
    <property type="entry name" value="OS03G0856100 PROTEIN"/>
    <property type="match status" value="1"/>
</dbReference>